<feature type="domain" description="Threonine/Serine exporter ThrE" evidence="9">
    <location>
        <begin position="780"/>
        <end position="889"/>
    </location>
</feature>
<sequence length="904" mass="98738">MLGKGKAPQRPAIEPGRKTPRRIQWLDEDAHGQERTRSPVHTLDPSGEDPEAFNALRDALEKHRDSTLAATPLSKIHYYSPRSAPKAVVEDYDQSSFSSDGEEDQNAGSSGDGSGTLSPAPLGLSMVDTELPEDVDSGWPSKHDSHRYAKRQAKMIVRTHTHRLARGEPSSAHHRHSRIVEKYQPTDEDPYAAVDKDGRDLENDDVAGENGQGILSTLLGLYEPPSTIDASNYVPSFTSSMRESPSSDGGSSYFGPESSDGQRGKFFLLLLLCGYVAYYLLSADAHGRFDDKARRRRRIPRPQITIPKLGLVSRPAESRSGAGVFAPLIAATGGLGGIAAPHHSTLQPNLKRPGYGLSRYSADNVPMTPLPPAVHYAKSESATDLDRYSPTSTERTLLPSRPPSAPGSPPGNDTPRKKPFRFPNLSMESLRYPGRRSGYSTPMSMMSFSDREDHSLLGSSGKKNKRRRRKRNEVFITKHVADIIQREQFILKLTRAMMMFGGPSHRLQYQIQSAARVLDINLSLLYLPDVALISFDDAATGTSHIKLIRQPSSLDLHKLTSAFRLYWRVIHDKLSANDASIRLDELMQKPPMYNWWQVIIIGGMCSTSICTVSFGGSFLDAVISFPLGAFLVAIQMLSVRNVLYSHVFDFIAAALAATHKFCYSAVASSSVVLILPGFIVLTASLELMSRNVVSGSVRLCYALVYALFLGFGFTMGAQLFQILTGHQIVGSEDYVCSAAHDPNGAWYQRTPSKLWVPMFSTFLSLKNQASWNSREFPVLIAIACIGWVTNHFTGLKFTGQSDIIAAVGAFAVGIIANLYAKVFSGNAFVVMITGILFQLPSGLGTGGLLSYATEQASGSTTSYISGFWTAMKLVSVAIGLAIGLSLALVIAHPIQSRKREAATQ</sequence>
<gene>
    <name evidence="10" type="ORF">H1R20_g11244</name>
</gene>
<feature type="non-terminal residue" evidence="10">
    <location>
        <position position="904"/>
    </location>
</feature>
<evidence type="ECO:0000256" key="3">
    <source>
        <dbReference type="ARBA" id="ARBA00022989"/>
    </source>
</evidence>
<dbReference type="InterPro" id="IPR024528">
    <property type="entry name" value="ThrE_2"/>
</dbReference>
<evidence type="ECO:0008006" key="12">
    <source>
        <dbReference type="Google" id="ProtNLM"/>
    </source>
</evidence>
<evidence type="ECO:0000256" key="7">
    <source>
        <dbReference type="SAM" id="Phobius"/>
    </source>
</evidence>
<feature type="region of interest" description="Disordered" evidence="6">
    <location>
        <begin position="379"/>
        <end position="470"/>
    </location>
</feature>
<feature type="transmembrane region" description="Helical" evidence="7">
    <location>
        <begin position="661"/>
        <end position="681"/>
    </location>
</feature>
<feature type="transmembrane region" description="Helical" evidence="7">
    <location>
        <begin position="803"/>
        <end position="820"/>
    </location>
</feature>
<dbReference type="GO" id="GO:0016020">
    <property type="term" value="C:membrane"/>
    <property type="evidence" value="ECO:0007669"/>
    <property type="project" value="UniProtKB-SubCell"/>
</dbReference>
<dbReference type="Pfam" id="PF12821">
    <property type="entry name" value="ThrE_2"/>
    <property type="match status" value="1"/>
</dbReference>
<dbReference type="PANTHER" id="PTHR31082:SF4">
    <property type="entry name" value="PHEROMONE-REGULATED MEMBRANE PROTEIN 10"/>
    <property type="match status" value="1"/>
</dbReference>
<dbReference type="GO" id="GO:0022857">
    <property type="term" value="F:transmembrane transporter activity"/>
    <property type="evidence" value="ECO:0007669"/>
    <property type="project" value="InterPro"/>
</dbReference>
<feature type="transmembrane region" description="Helical" evidence="7">
    <location>
        <begin position="701"/>
        <end position="720"/>
    </location>
</feature>
<organism evidence="10 11">
    <name type="scientific">Candolleomyces eurysporus</name>
    <dbReference type="NCBI Taxonomy" id="2828524"/>
    <lineage>
        <taxon>Eukaryota</taxon>
        <taxon>Fungi</taxon>
        <taxon>Dikarya</taxon>
        <taxon>Basidiomycota</taxon>
        <taxon>Agaricomycotina</taxon>
        <taxon>Agaricomycetes</taxon>
        <taxon>Agaricomycetidae</taxon>
        <taxon>Agaricales</taxon>
        <taxon>Agaricineae</taxon>
        <taxon>Psathyrellaceae</taxon>
        <taxon>Candolleomyces</taxon>
    </lineage>
</organism>
<proteinExistence type="inferred from homology"/>
<feature type="transmembrane region" description="Helical" evidence="7">
    <location>
        <begin position="827"/>
        <end position="853"/>
    </location>
</feature>
<feature type="region of interest" description="Disordered" evidence="6">
    <location>
        <begin position="1"/>
        <end position="51"/>
    </location>
</feature>
<dbReference type="EMBL" id="JANBPK010001107">
    <property type="protein sequence ID" value="KAJ2925850.1"/>
    <property type="molecule type" value="Genomic_DNA"/>
</dbReference>
<dbReference type="PANTHER" id="PTHR31082">
    <property type="entry name" value="PHEROMONE-REGULATED MEMBRANE PROTEIN 10"/>
    <property type="match status" value="1"/>
</dbReference>
<keyword evidence="2 7" id="KW-0812">Transmembrane</keyword>
<accession>A0A9W8MBF1</accession>
<feature type="transmembrane region" description="Helical" evidence="7">
    <location>
        <begin position="873"/>
        <end position="891"/>
    </location>
</feature>
<feature type="region of interest" description="Disordered" evidence="6">
    <location>
        <begin position="82"/>
        <end position="124"/>
    </location>
</feature>
<feature type="compositionally biased region" description="Polar residues" evidence="6">
    <location>
        <begin position="438"/>
        <end position="447"/>
    </location>
</feature>
<keyword evidence="11" id="KW-1185">Reference proteome</keyword>
<comment type="similarity">
    <text evidence="5">Belongs to the ThrE exporter (TC 2.A.79) family.</text>
</comment>
<dbReference type="Pfam" id="PF06738">
    <property type="entry name" value="ThrE"/>
    <property type="match status" value="1"/>
</dbReference>
<evidence type="ECO:0000259" key="8">
    <source>
        <dbReference type="Pfam" id="PF06738"/>
    </source>
</evidence>
<evidence type="ECO:0000256" key="2">
    <source>
        <dbReference type="ARBA" id="ARBA00022692"/>
    </source>
</evidence>
<feature type="compositionally biased region" description="Pro residues" evidence="6">
    <location>
        <begin position="400"/>
        <end position="409"/>
    </location>
</feature>
<comment type="caution">
    <text evidence="10">The sequence shown here is derived from an EMBL/GenBank/DDBJ whole genome shotgun (WGS) entry which is preliminary data.</text>
</comment>
<reference evidence="10" key="1">
    <citation type="submission" date="2022-06" db="EMBL/GenBank/DDBJ databases">
        <title>Genome Sequence of Candolleomyces eurysporus.</title>
        <authorList>
            <person name="Buettner E."/>
        </authorList>
    </citation>
    <scope>NUCLEOTIDE SEQUENCE</scope>
    <source>
        <strain evidence="10">VTCC 930004</strain>
    </source>
</reference>
<protein>
    <recommendedName>
        <fullName evidence="12">DUF1212-domain-containing protein</fullName>
    </recommendedName>
</protein>
<evidence type="ECO:0000259" key="9">
    <source>
        <dbReference type="Pfam" id="PF12821"/>
    </source>
</evidence>
<evidence type="ECO:0000313" key="11">
    <source>
        <dbReference type="Proteomes" id="UP001140091"/>
    </source>
</evidence>
<feature type="transmembrane region" description="Helical" evidence="7">
    <location>
        <begin position="266"/>
        <end position="287"/>
    </location>
</feature>
<feature type="compositionally biased region" description="Polar residues" evidence="6">
    <location>
        <begin position="238"/>
        <end position="250"/>
    </location>
</feature>
<dbReference type="Proteomes" id="UP001140091">
    <property type="component" value="Unassembled WGS sequence"/>
</dbReference>
<dbReference type="InterPro" id="IPR010619">
    <property type="entry name" value="ThrE-like_N"/>
</dbReference>
<evidence type="ECO:0000256" key="4">
    <source>
        <dbReference type="ARBA" id="ARBA00023136"/>
    </source>
</evidence>
<dbReference type="OrthoDB" id="413008at2759"/>
<feature type="transmembrane region" description="Helical" evidence="7">
    <location>
        <begin position="776"/>
        <end position="797"/>
    </location>
</feature>
<dbReference type="AlphaFoldDB" id="A0A9W8MBF1"/>
<evidence type="ECO:0000256" key="1">
    <source>
        <dbReference type="ARBA" id="ARBA00004141"/>
    </source>
</evidence>
<evidence type="ECO:0000313" key="10">
    <source>
        <dbReference type="EMBL" id="KAJ2925850.1"/>
    </source>
</evidence>
<dbReference type="InterPro" id="IPR051361">
    <property type="entry name" value="ThrE/Ser_Exporter"/>
</dbReference>
<keyword evidence="4 7" id="KW-0472">Membrane</keyword>
<evidence type="ECO:0000256" key="5">
    <source>
        <dbReference type="ARBA" id="ARBA00034125"/>
    </source>
</evidence>
<name>A0A9W8MBF1_9AGAR</name>
<feature type="transmembrane region" description="Helical" evidence="7">
    <location>
        <begin position="595"/>
        <end position="615"/>
    </location>
</feature>
<evidence type="ECO:0000256" key="6">
    <source>
        <dbReference type="SAM" id="MobiDB-lite"/>
    </source>
</evidence>
<feature type="region of interest" description="Disordered" evidence="6">
    <location>
        <begin position="238"/>
        <end position="259"/>
    </location>
</feature>
<keyword evidence="3 7" id="KW-1133">Transmembrane helix</keyword>
<comment type="subcellular location">
    <subcellularLocation>
        <location evidence="1">Membrane</location>
        <topology evidence="1">Multi-pass membrane protein</topology>
    </subcellularLocation>
</comment>
<feature type="domain" description="Threonine/serine exporter-like N-terminal" evidence="8">
    <location>
        <begin position="488"/>
        <end position="719"/>
    </location>
</feature>
<feature type="transmembrane region" description="Helical" evidence="7">
    <location>
        <begin position="621"/>
        <end position="640"/>
    </location>
</feature>
<feature type="compositionally biased region" description="Basic and acidic residues" evidence="6">
    <location>
        <begin position="24"/>
        <end position="37"/>
    </location>
</feature>